<dbReference type="Pfam" id="PF00753">
    <property type="entry name" value="Lactamase_B"/>
    <property type="match status" value="1"/>
</dbReference>
<dbReference type="InterPro" id="IPR004477">
    <property type="entry name" value="ComEC_N"/>
</dbReference>
<dbReference type="PANTHER" id="PTHR30619:SF7">
    <property type="entry name" value="BETA-LACTAMASE DOMAIN PROTEIN"/>
    <property type="match status" value="1"/>
</dbReference>
<dbReference type="Proteomes" id="UP000824109">
    <property type="component" value="Unassembled WGS sequence"/>
</dbReference>
<evidence type="ECO:0000256" key="4">
    <source>
        <dbReference type="ARBA" id="ARBA00022989"/>
    </source>
</evidence>
<proteinExistence type="predicted"/>
<name>A0A9D1MB48_9FIRM</name>
<organism evidence="8 9">
    <name type="scientific">Candidatus Ornithomonoglobus merdipullorum</name>
    <dbReference type="NCBI Taxonomy" id="2840895"/>
    <lineage>
        <taxon>Bacteria</taxon>
        <taxon>Bacillati</taxon>
        <taxon>Bacillota</taxon>
        <taxon>Clostridia</taxon>
        <taxon>Candidatus Ornithomonoglobus</taxon>
    </lineage>
</organism>
<feature type="transmembrane region" description="Helical" evidence="6">
    <location>
        <begin position="365"/>
        <end position="385"/>
    </location>
</feature>
<gene>
    <name evidence="8" type="ORF">IAA61_04800</name>
</gene>
<feature type="transmembrane region" description="Helical" evidence="6">
    <location>
        <begin position="456"/>
        <end position="476"/>
    </location>
</feature>
<dbReference type="GO" id="GO:0005886">
    <property type="term" value="C:plasma membrane"/>
    <property type="evidence" value="ECO:0007669"/>
    <property type="project" value="UniProtKB-SubCell"/>
</dbReference>
<evidence type="ECO:0000313" key="8">
    <source>
        <dbReference type="EMBL" id="HIU57115.1"/>
    </source>
</evidence>
<evidence type="ECO:0000256" key="5">
    <source>
        <dbReference type="ARBA" id="ARBA00023136"/>
    </source>
</evidence>
<evidence type="ECO:0000256" key="6">
    <source>
        <dbReference type="SAM" id="Phobius"/>
    </source>
</evidence>
<keyword evidence="4 6" id="KW-1133">Transmembrane helix</keyword>
<dbReference type="Pfam" id="PF03772">
    <property type="entry name" value="Competence"/>
    <property type="match status" value="1"/>
</dbReference>
<feature type="transmembrane region" description="Helical" evidence="6">
    <location>
        <begin position="45"/>
        <end position="66"/>
    </location>
</feature>
<feature type="transmembrane region" description="Helical" evidence="6">
    <location>
        <begin position="483"/>
        <end position="503"/>
    </location>
</feature>
<evidence type="ECO:0000259" key="7">
    <source>
        <dbReference type="SMART" id="SM00849"/>
    </source>
</evidence>
<comment type="subcellular location">
    <subcellularLocation>
        <location evidence="1">Cell membrane</location>
        <topology evidence="1">Multi-pass membrane protein</topology>
    </subcellularLocation>
</comment>
<keyword evidence="3 6" id="KW-0812">Transmembrane</keyword>
<dbReference type="PANTHER" id="PTHR30619">
    <property type="entry name" value="DNA INTERNALIZATION/COMPETENCE PROTEIN COMEC/REC2"/>
    <property type="match status" value="1"/>
</dbReference>
<dbReference type="GO" id="GO:0030420">
    <property type="term" value="P:establishment of competence for transformation"/>
    <property type="evidence" value="ECO:0007669"/>
    <property type="project" value="InterPro"/>
</dbReference>
<reference evidence="8" key="2">
    <citation type="journal article" date="2021" name="PeerJ">
        <title>Extensive microbial diversity within the chicken gut microbiome revealed by metagenomics and culture.</title>
        <authorList>
            <person name="Gilroy R."/>
            <person name="Ravi A."/>
            <person name="Getino M."/>
            <person name="Pursley I."/>
            <person name="Horton D.L."/>
            <person name="Alikhan N.F."/>
            <person name="Baker D."/>
            <person name="Gharbi K."/>
            <person name="Hall N."/>
            <person name="Watson M."/>
            <person name="Adriaenssens E.M."/>
            <person name="Foster-Nyarko E."/>
            <person name="Jarju S."/>
            <person name="Secka A."/>
            <person name="Antonio M."/>
            <person name="Oren A."/>
            <person name="Chaudhuri R.R."/>
            <person name="La Ragione R."/>
            <person name="Hildebrand F."/>
            <person name="Pallen M.J."/>
        </authorList>
    </citation>
    <scope>NUCLEOTIDE SEQUENCE</scope>
    <source>
        <strain evidence="8">USAMLcec3-3695</strain>
    </source>
</reference>
<dbReference type="SMART" id="SM00849">
    <property type="entry name" value="Lactamase_B"/>
    <property type="match status" value="1"/>
</dbReference>
<reference evidence="8" key="1">
    <citation type="submission" date="2020-10" db="EMBL/GenBank/DDBJ databases">
        <authorList>
            <person name="Gilroy R."/>
        </authorList>
    </citation>
    <scope>NUCLEOTIDE SEQUENCE</scope>
    <source>
        <strain evidence="8">USAMLcec3-3695</strain>
    </source>
</reference>
<sequence>MFTPVRLAAAVVLGIAAAAGLGMGAVWIIAAAALAAGIALIAAKRADGVLMLLAAAFAAGGLSYTVSSGPRMHKTANYIGRYVTLHGVVQMQGEENTYDDNLKYNVRVLAIDKNGSIEVMRDNILLTTPEKLGCGDNVVVNGIIKDMPSQMNENGPDTAKYYRSQGIFTRMYSDDAVSEGDSGRISPLILTGKFREAVDSVIYKHYSGDGAAVLSAVLTGNYHHFSEEFDEVLSETAFKRMYHPAYLHIFIIMTVIGLLARIVPRRVRDVLVIVLLIAYALINSSGTGFVRCLLTAALTIFMRIKNGNAHYQDTMAWLVTGCGLLMPLMLFNAGFVMSVTGGLLIWAFGPYLQEKLRFLPRRIRRAAAVMVICAVFQLPLTAYYFNGVCIYGFLMSFIMGPLTILALLIAPVTLAIMSIAGDAFILKAYLDMILLAMIKLPHLINSLPLSKLIIPTPSPAAMAAAALAVAAVYYYIKKKNTKLMFSSAAAFGFCAAAVASSLMRIGTAEFTFVNVGQGDGAVIRSYMGDTILIDGGGGSSFSEYDPGEAVFVPFLESKGYSVIEAAFVSHYHKDHVQGIIAAIDRLNVKNVFVPPRGSCIDEDMAGWADEIERTAAENGTAVHYISEDTRIRFMSGITLTVHVPVSAVSVSDDGNDTSLLIKAEYGGASCLYTGDMTQFAEKYAVADGADVDADILKVPHHGSKSSSSEEFVSAVSPEYSVISCGENNPYGHPSEETLERLAGTTVLRTDINGTVTFTVGKDGIKEASVFK</sequence>
<dbReference type="InterPro" id="IPR001279">
    <property type="entry name" value="Metallo-B-lactamas"/>
</dbReference>
<dbReference type="InterPro" id="IPR036866">
    <property type="entry name" value="RibonucZ/Hydroxyglut_hydro"/>
</dbReference>
<dbReference type="InterPro" id="IPR004797">
    <property type="entry name" value="Competence_ComEC/Rec2"/>
</dbReference>
<dbReference type="Pfam" id="PF13567">
    <property type="entry name" value="DUF4131"/>
    <property type="match status" value="1"/>
</dbReference>
<accession>A0A9D1MB48</accession>
<dbReference type="EMBL" id="DVNB01000050">
    <property type="protein sequence ID" value="HIU57115.1"/>
    <property type="molecule type" value="Genomic_DNA"/>
</dbReference>
<feature type="transmembrane region" description="Helical" evidence="6">
    <location>
        <begin position="245"/>
        <end position="264"/>
    </location>
</feature>
<evidence type="ECO:0000256" key="2">
    <source>
        <dbReference type="ARBA" id="ARBA00022475"/>
    </source>
</evidence>
<evidence type="ECO:0000256" key="1">
    <source>
        <dbReference type="ARBA" id="ARBA00004651"/>
    </source>
</evidence>
<feature type="domain" description="Metallo-beta-lactamase" evidence="7">
    <location>
        <begin position="517"/>
        <end position="726"/>
    </location>
</feature>
<feature type="transmembrane region" description="Helical" evidence="6">
    <location>
        <begin position="391"/>
        <end position="417"/>
    </location>
</feature>
<dbReference type="InterPro" id="IPR035681">
    <property type="entry name" value="ComA-like_MBL"/>
</dbReference>
<comment type="caution">
    <text evidence="8">The sequence shown here is derived from an EMBL/GenBank/DDBJ whole genome shotgun (WGS) entry which is preliminary data.</text>
</comment>
<dbReference type="SUPFAM" id="SSF56281">
    <property type="entry name" value="Metallo-hydrolase/oxidoreductase"/>
    <property type="match status" value="1"/>
</dbReference>
<evidence type="ECO:0000313" key="9">
    <source>
        <dbReference type="Proteomes" id="UP000824109"/>
    </source>
</evidence>
<feature type="transmembrane region" description="Helical" evidence="6">
    <location>
        <begin position="270"/>
        <end position="302"/>
    </location>
</feature>
<dbReference type="Gene3D" id="3.60.15.10">
    <property type="entry name" value="Ribonuclease Z/Hydroxyacylglutathione hydrolase-like"/>
    <property type="match status" value="1"/>
</dbReference>
<feature type="transmembrane region" description="Helical" evidence="6">
    <location>
        <begin position="336"/>
        <end position="353"/>
    </location>
</feature>
<dbReference type="AlphaFoldDB" id="A0A9D1MB48"/>
<dbReference type="NCBIfam" id="TIGR00361">
    <property type="entry name" value="ComEC_Rec2"/>
    <property type="match status" value="1"/>
</dbReference>
<dbReference type="InterPro" id="IPR052159">
    <property type="entry name" value="Competence_DNA_uptake"/>
</dbReference>
<keyword evidence="5 6" id="KW-0472">Membrane</keyword>
<dbReference type="InterPro" id="IPR025405">
    <property type="entry name" value="DUF4131"/>
</dbReference>
<dbReference type="CDD" id="cd07731">
    <property type="entry name" value="ComA-like_MBL-fold"/>
    <property type="match status" value="1"/>
</dbReference>
<evidence type="ECO:0000256" key="3">
    <source>
        <dbReference type="ARBA" id="ARBA00022692"/>
    </source>
</evidence>
<protein>
    <submittedName>
        <fullName evidence="8">DNA internalization-related competence protein ComEC/Rec2</fullName>
    </submittedName>
</protein>
<keyword evidence="2" id="KW-1003">Cell membrane</keyword>